<feature type="domain" description="Carrier" evidence="8">
    <location>
        <begin position="1503"/>
        <end position="1580"/>
    </location>
</feature>
<dbReference type="Pfam" id="PF14765">
    <property type="entry name" value="PS-DH"/>
    <property type="match status" value="1"/>
</dbReference>
<evidence type="ECO:0000259" key="8">
    <source>
        <dbReference type="PROSITE" id="PS50075"/>
    </source>
</evidence>
<dbReference type="SMART" id="SM00823">
    <property type="entry name" value="PKS_PP"/>
    <property type="match status" value="1"/>
</dbReference>
<evidence type="ECO:0000256" key="6">
    <source>
        <dbReference type="ARBA" id="ARBA00023315"/>
    </source>
</evidence>
<dbReference type="SMART" id="SM00822">
    <property type="entry name" value="PKS_KR"/>
    <property type="match status" value="1"/>
</dbReference>
<protein>
    <recommendedName>
        <fullName evidence="12">Polyketide synthase</fullName>
    </recommendedName>
</protein>
<evidence type="ECO:0000256" key="4">
    <source>
        <dbReference type="ARBA" id="ARBA00022857"/>
    </source>
</evidence>
<feature type="region of interest" description="N-terminal hotdog fold" evidence="7">
    <location>
        <begin position="1"/>
        <end position="91"/>
    </location>
</feature>
<dbReference type="Pfam" id="PF08242">
    <property type="entry name" value="Methyltransf_12"/>
    <property type="match status" value="1"/>
</dbReference>
<dbReference type="SUPFAM" id="SSF53335">
    <property type="entry name" value="S-adenosyl-L-methionine-dependent methyltransferases"/>
    <property type="match status" value="1"/>
</dbReference>
<keyword evidence="11" id="KW-1185">Reference proteome</keyword>
<dbReference type="Pfam" id="PF00550">
    <property type="entry name" value="PP-binding"/>
    <property type="match status" value="1"/>
</dbReference>
<dbReference type="SMART" id="SM00829">
    <property type="entry name" value="PKS_ER"/>
    <property type="match status" value="1"/>
</dbReference>
<dbReference type="InterPro" id="IPR013149">
    <property type="entry name" value="ADH-like_C"/>
</dbReference>
<proteinExistence type="predicted"/>
<dbReference type="PANTHER" id="PTHR45681:SF6">
    <property type="entry name" value="POLYKETIDE SYNTHASE 37"/>
    <property type="match status" value="1"/>
</dbReference>
<dbReference type="InterPro" id="IPR013968">
    <property type="entry name" value="PKS_KR"/>
</dbReference>
<dbReference type="PROSITE" id="PS50075">
    <property type="entry name" value="CARRIER"/>
    <property type="match status" value="1"/>
</dbReference>
<dbReference type="Pfam" id="PF08240">
    <property type="entry name" value="ADH_N"/>
    <property type="match status" value="1"/>
</dbReference>
<dbReference type="CDD" id="cd05195">
    <property type="entry name" value="enoyl_red"/>
    <property type="match status" value="1"/>
</dbReference>
<feature type="region of interest" description="C-terminal hotdog fold" evidence="7">
    <location>
        <begin position="120"/>
        <end position="276"/>
    </location>
</feature>
<dbReference type="InterPro" id="IPR056501">
    <property type="entry name" value="NAD-bd_HRPKS_sdrA"/>
</dbReference>
<keyword evidence="2" id="KW-0597">Phosphoprotein</keyword>
<evidence type="ECO:0000259" key="9">
    <source>
        <dbReference type="PROSITE" id="PS52019"/>
    </source>
</evidence>
<name>A0ABR4BQG5_9HELO</name>
<dbReference type="InterPro" id="IPR036291">
    <property type="entry name" value="NAD(P)-bd_dom_sf"/>
</dbReference>
<dbReference type="CDD" id="cd02440">
    <property type="entry name" value="AdoMet_MTases"/>
    <property type="match status" value="1"/>
</dbReference>
<feature type="non-terminal residue" evidence="10">
    <location>
        <position position="1582"/>
    </location>
</feature>
<dbReference type="SUPFAM" id="SSF50129">
    <property type="entry name" value="GroES-like"/>
    <property type="match status" value="1"/>
</dbReference>
<evidence type="ECO:0000313" key="11">
    <source>
        <dbReference type="Proteomes" id="UP001595075"/>
    </source>
</evidence>
<evidence type="ECO:0000256" key="2">
    <source>
        <dbReference type="ARBA" id="ARBA00022553"/>
    </source>
</evidence>
<dbReference type="PROSITE" id="PS52019">
    <property type="entry name" value="PKS_MFAS_DH"/>
    <property type="match status" value="1"/>
</dbReference>
<dbReference type="Pfam" id="PF00107">
    <property type="entry name" value="ADH_zinc_N"/>
    <property type="match status" value="1"/>
</dbReference>
<keyword evidence="5" id="KW-0511">Multifunctional enzyme</keyword>
<evidence type="ECO:0000256" key="7">
    <source>
        <dbReference type="PROSITE-ProRule" id="PRU01363"/>
    </source>
</evidence>
<evidence type="ECO:0000256" key="1">
    <source>
        <dbReference type="ARBA" id="ARBA00022450"/>
    </source>
</evidence>
<dbReference type="InterPro" id="IPR050444">
    <property type="entry name" value="Polyketide_Synthase"/>
</dbReference>
<dbReference type="InterPro" id="IPR002364">
    <property type="entry name" value="Quin_OxRdtase/zeta-crystal_CS"/>
</dbReference>
<dbReference type="InterPro" id="IPR036736">
    <property type="entry name" value="ACP-like_sf"/>
</dbReference>
<keyword evidence="6" id="KW-0012">Acyltransferase</keyword>
<dbReference type="InterPro" id="IPR013154">
    <property type="entry name" value="ADH-like_N"/>
</dbReference>
<dbReference type="Pfam" id="PF23114">
    <property type="entry name" value="NAD-bd_HRPKS_sdrA"/>
    <property type="match status" value="1"/>
</dbReference>
<keyword evidence="4" id="KW-0521">NADP</keyword>
<dbReference type="Proteomes" id="UP001595075">
    <property type="component" value="Unassembled WGS sequence"/>
</dbReference>
<keyword evidence="1" id="KW-0596">Phosphopantetheine</keyword>
<dbReference type="Gene3D" id="1.10.1200.10">
    <property type="entry name" value="ACP-like"/>
    <property type="match status" value="1"/>
</dbReference>
<evidence type="ECO:0000256" key="5">
    <source>
        <dbReference type="ARBA" id="ARBA00023268"/>
    </source>
</evidence>
<dbReference type="InterPro" id="IPR011032">
    <property type="entry name" value="GroES-like_sf"/>
</dbReference>
<dbReference type="SUPFAM" id="SSF51735">
    <property type="entry name" value="NAD(P)-binding Rossmann-fold domains"/>
    <property type="match status" value="2"/>
</dbReference>
<evidence type="ECO:0000256" key="3">
    <source>
        <dbReference type="ARBA" id="ARBA00022679"/>
    </source>
</evidence>
<accession>A0ABR4BQG5</accession>
<reference evidence="10 11" key="1">
    <citation type="journal article" date="2024" name="Commun. Biol.">
        <title>Comparative genomic analysis of thermophilic fungi reveals convergent evolutionary adaptations and gene losses.</title>
        <authorList>
            <person name="Steindorff A.S."/>
            <person name="Aguilar-Pontes M.V."/>
            <person name="Robinson A.J."/>
            <person name="Andreopoulos B."/>
            <person name="LaButti K."/>
            <person name="Kuo A."/>
            <person name="Mondo S."/>
            <person name="Riley R."/>
            <person name="Otillar R."/>
            <person name="Haridas S."/>
            <person name="Lipzen A."/>
            <person name="Grimwood J."/>
            <person name="Schmutz J."/>
            <person name="Clum A."/>
            <person name="Reid I.D."/>
            <person name="Moisan M.C."/>
            <person name="Butler G."/>
            <person name="Nguyen T.T.M."/>
            <person name="Dewar K."/>
            <person name="Conant G."/>
            <person name="Drula E."/>
            <person name="Henrissat B."/>
            <person name="Hansel C."/>
            <person name="Singer S."/>
            <person name="Hutchinson M.I."/>
            <person name="de Vries R.P."/>
            <person name="Natvig D.O."/>
            <person name="Powell A.J."/>
            <person name="Tsang A."/>
            <person name="Grigoriev I.V."/>
        </authorList>
    </citation>
    <scope>NUCLEOTIDE SEQUENCE [LARGE SCALE GENOMIC DNA]</scope>
    <source>
        <strain evidence="10 11">CBS 494.80</strain>
    </source>
</reference>
<dbReference type="InterPro" id="IPR057326">
    <property type="entry name" value="KR_dom"/>
</dbReference>
<dbReference type="InterPro" id="IPR020843">
    <property type="entry name" value="ER"/>
</dbReference>
<sequence length="1582" mass="174634">MIVMAIEAARQLSAPFAHQITGYRLENIRFLKAINVNDSDQGTEAQIHMRPRRRATNATAQTWYDWRIFNNSGDEWIECAHGSVKVDLALDEDSPVTQARKARSDESVRKEHHEVMERCSLDVHHDQLYNSMSKFGFDYGPYFRQLRDITYDKTGHASATLSLRGYYDKMPYAGEDPCVIHPTTLDALCHLQMVALSAGGWKPIPTMMFSHLKSLWISQKLFTASGNPLLHATTHETMRGFREAEYTTIALMADTQEPMLVAEGERGTAITSLAMSDQIEDESTARMCYSMDFKPALSLLDMEETQKVLAPLFAKFPPPPKETIDRGDAIAFYYMETVLAQLDKTGTKQLDNHFERYVGWMRRMLEQKNKGLASRGRDDLDIQSVLASAHLEPSQCLVAKVGKSLSNILTGSENALQVIFEGTLADEFYHSDMFTASYKKIGAYIDIMAHANPNLKVLEVGAGTGSSTGQILPFLSYDMGNGKHVNRFSEYAYTDISPGFFERARERFQPHAKYMRFQKLDLEFDPVGQGFEAGTYDVVVAGNVLHATSDLHQTLNFVKKLLKPGGKLIMVETTNLNSIRDALIFGLVPGWWLRPSWWSTSEEYKDQGPLLTEKQWADVLPKCGFNGLDMIFRDHEQEPHHRMSVLVATATEDTPAAAPLAMSTSCFIVADEQSKLQKRTAADLKKRLLADSMASSVDIITVADTVTTVLKGSTVVSLLELEYPSLGRMDDAKFNGVKKIALDSKLILWVNGDSASNPEADLSVGFGRTVCSERGDQGFITLSLEREIEETTDCVDTITRVLRSSMSHPDSWNESEFTQKDGVIQIARIAPMGHLTKTIAARSGQKELETYTLGQQPKPHFNVTIASPGLLDTLYFAEDSNGSDPLKQGDVEIEIKATSVNFKDVMIALGQIPGNGFGFDGAGVVSRCRPDSSFSLGDRVLFFSSAAGGGFGTFVKCSELQTQKIPDSMPFTVAAAISVVYSTVVYSFYYIARLQKGESVLIHAGAGGVGQAAVQIAKIIGAEIFVTVGSESKRQLMKELYGIPASRCFSSRDASFAEDIRQATGGRGVDVILNSLGGDLLQQSWDSIAPFGRFVDIGKTDIINNSSLPMAPFDQNVTFSAVDLVVVQEKSQPLMKQIMTDVMALFEKHPHLHEPRPLHVFPASKIEEAMRFLQGGKNTGKAVIDFETAGVEVQFRPALRHAYSFDEHSTYVIGGGLGGLGRNIVRWMVSRGARNFLLLSRNGASKNLKALKFIKEIELTGSRVLAPPCDITKRQVLVKTLQECGDKLPPIKGCIQAAMVLHDDLFENMTRQVYEEALAPKLLGSWNLHELLPQDMDFFVLLSSFGGVIGNRGQSNYAAGNTYEDALARYRSSKGLKGVSIDLALIVEAGWAVDNYAIITSTLKAGHTAIKLDQLMALLDVVCDPNYDCQRPGAVQVLNVIDSPQKLWRMAQESQCAWLYKPLFGNLLRIGESDQISSGNEETKSSSLVDYLALVKASANVEEAGEIITQGLVEKLAKSLSVPAENLDVRKPAYALGVDSLIAVEVRYWFMKQLNVEVAVFNIMKDQSLVDLCQFVGGLVLI</sequence>
<dbReference type="InterPro" id="IPR049551">
    <property type="entry name" value="PKS_DH_C"/>
</dbReference>
<evidence type="ECO:0008006" key="12">
    <source>
        <dbReference type="Google" id="ProtNLM"/>
    </source>
</evidence>
<evidence type="ECO:0000313" key="10">
    <source>
        <dbReference type="EMBL" id="KAL2059966.1"/>
    </source>
</evidence>
<dbReference type="InterPro" id="IPR042104">
    <property type="entry name" value="PKS_dehydratase_sf"/>
</dbReference>
<dbReference type="Gene3D" id="3.10.129.110">
    <property type="entry name" value="Polyketide synthase dehydratase"/>
    <property type="match status" value="1"/>
</dbReference>
<dbReference type="EMBL" id="JAZHXI010000025">
    <property type="protein sequence ID" value="KAL2059966.1"/>
    <property type="molecule type" value="Genomic_DNA"/>
</dbReference>
<dbReference type="Gene3D" id="3.90.180.10">
    <property type="entry name" value="Medium-chain alcohol dehydrogenases, catalytic domain"/>
    <property type="match status" value="1"/>
</dbReference>
<dbReference type="InterPro" id="IPR020806">
    <property type="entry name" value="PKS_PP-bd"/>
</dbReference>
<dbReference type="InterPro" id="IPR009081">
    <property type="entry name" value="PP-bd_ACP"/>
</dbReference>
<dbReference type="InterPro" id="IPR029063">
    <property type="entry name" value="SAM-dependent_MTases_sf"/>
</dbReference>
<comment type="caution">
    <text evidence="10">The sequence shown here is derived from an EMBL/GenBank/DDBJ whole genome shotgun (WGS) entry which is preliminary data.</text>
</comment>
<feature type="domain" description="PKS/mFAS DH" evidence="9">
    <location>
        <begin position="1"/>
        <end position="276"/>
    </location>
</feature>
<dbReference type="PANTHER" id="PTHR45681">
    <property type="entry name" value="POLYKETIDE SYNTHASE 44-RELATED"/>
    <property type="match status" value="1"/>
</dbReference>
<dbReference type="InterPro" id="IPR049900">
    <property type="entry name" value="PKS_mFAS_DH"/>
</dbReference>
<dbReference type="Gene3D" id="3.40.50.720">
    <property type="entry name" value="NAD(P)-binding Rossmann-like Domain"/>
    <property type="match status" value="1"/>
</dbReference>
<dbReference type="PROSITE" id="PS01162">
    <property type="entry name" value="QOR_ZETA_CRYSTAL"/>
    <property type="match status" value="1"/>
</dbReference>
<dbReference type="InterPro" id="IPR013217">
    <property type="entry name" value="Methyltransf_12"/>
</dbReference>
<comment type="caution">
    <text evidence="7">Lacks conserved residue(s) required for the propagation of feature annotation.</text>
</comment>
<dbReference type="Gene3D" id="3.40.50.150">
    <property type="entry name" value="Vaccinia Virus protein VP39"/>
    <property type="match status" value="1"/>
</dbReference>
<dbReference type="Pfam" id="PF08659">
    <property type="entry name" value="KR"/>
    <property type="match status" value="1"/>
</dbReference>
<gene>
    <name evidence="10" type="ORF">VTL71DRAFT_10121</name>
</gene>
<dbReference type="SUPFAM" id="SSF47336">
    <property type="entry name" value="ACP-like"/>
    <property type="match status" value="1"/>
</dbReference>
<keyword evidence="3" id="KW-0808">Transferase</keyword>
<organism evidence="10 11">
    <name type="scientific">Oculimacula yallundae</name>
    <dbReference type="NCBI Taxonomy" id="86028"/>
    <lineage>
        <taxon>Eukaryota</taxon>
        <taxon>Fungi</taxon>
        <taxon>Dikarya</taxon>
        <taxon>Ascomycota</taxon>
        <taxon>Pezizomycotina</taxon>
        <taxon>Leotiomycetes</taxon>
        <taxon>Helotiales</taxon>
        <taxon>Ploettnerulaceae</taxon>
        <taxon>Oculimacula</taxon>
    </lineage>
</organism>